<evidence type="ECO:0000256" key="3">
    <source>
        <dbReference type="SAM" id="MobiDB-lite"/>
    </source>
</evidence>
<evidence type="ECO:0000256" key="1">
    <source>
        <dbReference type="ARBA" id="ARBA00022884"/>
    </source>
</evidence>
<feature type="compositionally biased region" description="Basic and acidic residues" evidence="3">
    <location>
        <begin position="169"/>
        <end position="186"/>
    </location>
</feature>
<keyword evidence="1 2" id="KW-0694">RNA-binding</keyword>
<dbReference type="GO" id="GO:0000398">
    <property type="term" value="P:mRNA splicing, via spliceosome"/>
    <property type="evidence" value="ECO:0007669"/>
    <property type="project" value="InterPro"/>
</dbReference>
<dbReference type="GO" id="GO:0005686">
    <property type="term" value="C:U2 snRNP"/>
    <property type="evidence" value="ECO:0007669"/>
    <property type="project" value="TreeGrafter"/>
</dbReference>
<evidence type="ECO:0000256" key="2">
    <source>
        <dbReference type="PROSITE-ProRule" id="PRU00176"/>
    </source>
</evidence>
<keyword evidence="6" id="KW-1185">Reference proteome</keyword>
<feature type="region of interest" description="Disordered" evidence="3">
    <location>
        <begin position="247"/>
        <end position="266"/>
    </location>
</feature>
<dbReference type="InterPro" id="IPR045844">
    <property type="entry name" value="RRM_Ist3-like"/>
</dbReference>
<dbReference type="CDD" id="cd12411">
    <property type="entry name" value="RRM_ist3_like"/>
    <property type="match status" value="1"/>
</dbReference>
<dbReference type="GO" id="GO:0003723">
    <property type="term" value="F:RNA binding"/>
    <property type="evidence" value="ECO:0007669"/>
    <property type="project" value="UniProtKB-UniRule"/>
</dbReference>
<dbReference type="SUPFAM" id="SSF54928">
    <property type="entry name" value="RNA-binding domain, RBD"/>
    <property type="match status" value="1"/>
</dbReference>
<dbReference type="PANTHER" id="PTHR45880:SF1">
    <property type="entry name" value="RNA-BINDING MOTIF PROTEIN, X-LINKED 2"/>
    <property type="match status" value="1"/>
</dbReference>
<proteinExistence type="predicted"/>
<dbReference type="AlphaFoldDB" id="A0A3S5FBP2"/>
<evidence type="ECO:0000259" key="4">
    <source>
        <dbReference type="PROSITE" id="PS50102"/>
    </source>
</evidence>
<feature type="compositionally biased region" description="Basic and acidic residues" evidence="3">
    <location>
        <begin position="153"/>
        <end position="162"/>
    </location>
</feature>
<dbReference type="InterPro" id="IPR051847">
    <property type="entry name" value="RNA_proc/Spliceosome_comp"/>
</dbReference>
<dbReference type="InterPro" id="IPR000504">
    <property type="entry name" value="RRM_dom"/>
</dbReference>
<dbReference type="GO" id="GO:0071013">
    <property type="term" value="C:catalytic step 2 spliceosome"/>
    <property type="evidence" value="ECO:0007669"/>
    <property type="project" value="TreeGrafter"/>
</dbReference>
<dbReference type="SMART" id="SM00360">
    <property type="entry name" value="RRM"/>
    <property type="match status" value="1"/>
</dbReference>
<evidence type="ECO:0000313" key="6">
    <source>
        <dbReference type="Proteomes" id="UP000784294"/>
    </source>
</evidence>
<dbReference type="PANTHER" id="PTHR45880">
    <property type="entry name" value="RNA-BINDING MOTIF PROTEIN, X-LINKED 2"/>
    <property type="match status" value="1"/>
</dbReference>
<dbReference type="OrthoDB" id="2573941at2759"/>
<dbReference type="InterPro" id="IPR012677">
    <property type="entry name" value="Nucleotide-bd_a/b_plait_sf"/>
</dbReference>
<comment type="caution">
    <text evidence="5">The sequence shown here is derived from an EMBL/GenBank/DDBJ whole genome shotgun (WGS) entry which is preliminary data.</text>
</comment>
<dbReference type="InterPro" id="IPR035979">
    <property type="entry name" value="RBD_domain_sf"/>
</dbReference>
<reference evidence="5" key="1">
    <citation type="submission" date="2018-11" db="EMBL/GenBank/DDBJ databases">
        <authorList>
            <consortium name="Pathogen Informatics"/>
        </authorList>
    </citation>
    <scope>NUCLEOTIDE SEQUENCE</scope>
</reference>
<feature type="region of interest" description="Disordered" evidence="3">
    <location>
        <begin position="153"/>
        <end position="212"/>
    </location>
</feature>
<dbReference type="GO" id="GO:0071011">
    <property type="term" value="C:precatalytic spliceosome"/>
    <property type="evidence" value="ECO:0007669"/>
    <property type="project" value="TreeGrafter"/>
</dbReference>
<dbReference type="Gene3D" id="3.30.70.330">
    <property type="match status" value="1"/>
</dbReference>
<gene>
    <name evidence="5" type="ORF">PXEA_LOCUS885</name>
</gene>
<evidence type="ECO:0000313" key="5">
    <source>
        <dbReference type="EMBL" id="VEL07445.1"/>
    </source>
</evidence>
<feature type="domain" description="RRM" evidence="4">
    <location>
        <begin position="37"/>
        <end position="115"/>
    </location>
</feature>
<name>A0A3S5FBP2_9PLAT</name>
<protein>
    <recommendedName>
        <fullName evidence="4">RRM domain-containing protein</fullName>
    </recommendedName>
</protein>
<dbReference type="Proteomes" id="UP000784294">
    <property type="component" value="Unassembled WGS sequence"/>
</dbReference>
<accession>A0A3S5FBP2</accession>
<dbReference type="FunFam" id="3.30.70.330:FF:000962">
    <property type="entry name" value="RBMX2 ortholog"/>
    <property type="match status" value="1"/>
</dbReference>
<dbReference type="PROSITE" id="PS50102">
    <property type="entry name" value="RRM"/>
    <property type="match status" value="1"/>
</dbReference>
<sequence>MNPLTNIKNQNLMNEYELSLGYTNKTGSWHNRYRDSAWIYIGGLNYELTEGDIICVFSQYGEIANINLVRDAKTGKSKGFAFICYEDQRSTVLSVDNFNGIIIAGRTIRVDHVEQYRVPKDLHKVSLGADPVSNFVNEKGCGPEVMRDIVKLQKTRDKELKSPKSHSRSNREHYNSATKVKRDYKSRSRSPVAQNPSYLGMRNPSPKSPSRTEIHVKTEPFENDFVSESHKFAHRKYGRSPATCHTNIRQKHEHSPNQYSYKGYRH</sequence>
<dbReference type="Pfam" id="PF00076">
    <property type="entry name" value="RRM_1"/>
    <property type="match status" value="1"/>
</dbReference>
<dbReference type="EMBL" id="CAAALY010001745">
    <property type="protein sequence ID" value="VEL07445.1"/>
    <property type="molecule type" value="Genomic_DNA"/>
</dbReference>
<organism evidence="5 6">
    <name type="scientific">Protopolystoma xenopodis</name>
    <dbReference type="NCBI Taxonomy" id="117903"/>
    <lineage>
        <taxon>Eukaryota</taxon>
        <taxon>Metazoa</taxon>
        <taxon>Spiralia</taxon>
        <taxon>Lophotrochozoa</taxon>
        <taxon>Platyhelminthes</taxon>
        <taxon>Monogenea</taxon>
        <taxon>Polyopisthocotylea</taxon>
        <taxon>Polystomatidea</taxon>
        <taxon>Polystomatidae</taxon>
        <taxon>Protopolystoma</taxon>
    </lineage>
</organism>